<proteinExistence type="predicted"/>
<keyword evidence="2" id="KW-1185">Reference proteome</keyword>
<sequence>MIRLDSNHSINRGCIPFRFQAMWLSHPNFATVIRDSWNSCTDHAAQKTANLLCIAPNPFLNQLDLELSGEYNLLIDQEELFWKQKSRNSWLKEGDYNLTPKLFPKLLEADLDGLSSDVTNEEIHQNLFSIDSSSVWRGVLYGSKVLEHGIRWRIGSGDDVLFWTDNWLSCGVLRQWATIDLSEELLQTKVSDFLDNGVWDTTCLLACLPDNIVKLITGIHAGFNGSGVDKRIWQFTSDGCFSVKTAYSSLMEDNNLKWK</sequence>
<gene>
    <name evidence="1" type="ORF">DKX38_015904</name>
</gene>
<dbReference type="EMBL" id="VDCV01000010">
    <property type="protein sequence ID" value="KAB5538371.1"/>
    <property type="molecule type" value="Genomic_DNA"/>
</dbReference>
<comment type="caution">
    <text evidence="1">The sequence shown here is derived from an EMBL/GenBank/DDBJ whole genome shotgun (WGS) entry which is preliminary data.</text>
</comment>
<accession>A0A5N5L8J5</accession>
<dbReference type="AlphaFoldDB" id="A0A5N5L8J5"/>
<name>A0A5N5L8J5_9ROSI</name>
<evidence type="ECO:0000313" key="2">
    <source>
        <dbReference type="Proteomes" id="UP000326939"/>
    </source>
</evidence>
<reference evidence="2" key="1">
    <citation type="journal article" date="2019" name="Gigascience">
        <title>De novo genome assembly of the endangered Acer yangbiense, a plant species with extremely small populations endemic to Yunnan Province, China.</title>
        <authorList>
            <person name="Yang J."/>
            <person name="Wariss H.M."/>
            <person name="Tao L."/>
            <person name="Zhang R."/>
            <person name="Yun Q."/>
            <person name="Hollingsworth P."/>
            <person name="Dao Z."/>
            <person name="Luo G."/>
            <person name="Guo H."/>
            <person name="Ma Y."/>
            <person name="Sun W."/>
        </authorList>
    </citation>
    <scope>NUCLEOTIDE SEQUENCE [LARGE SCALE GENOMIC DNA]</scope>
    <source>
        <strain evidence="2">cv. br00</strain>
    </source>
</reference>
<dbReference type="Proteomes" id="UP000326939">
    <property type="component" value="Chromosome 10"/>
</dbReference>
<evidence type="ECO:0008006" key="3">
    <source>
        <dbReference type="Google" id="ProtNLM"/>
    </source>
</evidence>
<evidence type="ECO:0000313" key="1">
    <source>
        <dbReference type="EMBL" id="KAB5538371.1"/>
    </source>
</evidence>
<protein>
    <recommendedName>
        <fullName evidence="3">Reverse transcriptase zinc-binding domain-containing protein</fullName>
    </recommendedName>
</protein>
<organism evidence="1 2">
    <name type="scientific">Salix brachista</name>
    <dbReference type="NCBI Taxonomy" id="2182728"/>
    <lineage>
        <taxon>Eukaryota</taxon>
        <taxon>Viridiplantae</taxon>
        <taxon>Streptophyta</taxon>
        <taxon>Embryophyta</taxon>
        <taxon>Tracheophyta</taxon>
        <taxon>Spermatophyta</taxon>
        <taxon>Magnoliopsida</taxon>
        <taxon>eudicotyledons</taxon>
        <taxon>Gunneridae</taxon>
        <taxon>Pentapetalae</taxon>
        <taxon>rosids</taxon>
        <taxon>fabids</taxon>
        <taxon>Malpighiales</taxon>
        <taxon>Salicaceae</taxon>
        <taxon>Saliceae</taxon>
        <taxon>Salix</taxon>
    </lineage>
</organism>